<dbReference type="Proteomes" id="UP000054558">
    <property type="component" value="Unassembled WGS sequence"/>
</dbReference>
<dbReference type="GO" id="GO:0015986">
    <property type="term" value="P:proton motive force-driven ATP synthesis"/>
    <property type="evidence" value="ECO:0000318"/>
    <property type="project" value="GO_Central"/>
</dbReference>
<name>A0A1Y1INK9_KLENI</name>
<organism evidence="10 11">
    <name type="scientific">Klebsormidium nitens</name>
    <name type="common">Green alga</name>
    <name type="synonym">Ulothrix nitens</name>
    <dbReference type="NCBI Taxonomy" id="105231"/>
    <lineage>
        <taxon>Eukaryota</taxon>
        <taxon>Viridiplantae</taxon>
        <taxon>Streptophyta</taxon>
        <taxon>Klebsormidiophyceae</taxon>
        <taxon>Klebsormidiales</taxon>
        <taxon>Klebsormidiaceae</taxon>
        <taxon>Klebsormidium</taxon>
    </lineage>
</organism>
<dbReference type="GO" id="GO:0031966">
    <property type="term" value="C:mitochondrial membrane"/>
    <property type="evidence" value="ECO:0007669"/>
    <property type="project" value="UniProtKB-SubCell"/>
</dbReference>
<keyword evidence="6" id="KW-0406">Ion transport</keyword>
<proteinExistence type="inferred from homology"/>
<accession>A0A1Y1INK9</accession>
<keyword evidence="7" id="KW-0496">Mitochondrion</keyword>
<evidence type="ECO:0000256" key="1">
    <source>
        <dbReference type="ARBA" id="ARBA00004325"/>
    </source>
</evidence>
<dbReference type="OrthoDB" id="437at2759"/>
<reference evidence="10 11" key="1">
    <citation type="journal article" date="2014" name="Nat. Commun.">
        <title>Klebsormidium flaccidum genome reveals primary factors for plant terrestrial adaptation.</title>
        <authorList>
            <person name="Hori K."/>
            <person name="Maruyama F."/>
            <person name="Fujisawa T."/>
            <person name="Togashi T."/>
            <person name="Yamamoto N."/>
            <person name="Seo M."/>
            <person name="Sato S."/>
            <person name="Yamada T."/>
            <person name="Mori H."/>
            <person name="Tajima N."/>
            <person name="Moriyama T."/>
            <person name="Ikeuchi M."/>
            <person name="Watanabe M."/>
            <person name="Wada H."/>
            <person name="Kobayashi K."/>
            <person name="Saito M."/>
            <person name="Masuda T."/>
            <person name="Sasaki-Sekimoto Y."/>
            <person name="Mashiguchi K."/>
            <person name="Awai K."/>
            <person name="Shimojima M."/>
            <person name="Masuda S."/>
            <person name="Iwai M."/>
            <person name="Nobusawa T."/>
            <person name="Narise T."/>
            <person name="Kondo S."/>
            <person name="Saito H."/>
            <person name="Sato R."/>
            <person name="Murakawa M."/>
            <person name="Ihara Y."/>
            <person name="Oshima-Yamada Y."/>
            <person name="Ohtaka K."/>
            <person name="Satoh M."/>
            <person name="Sonobe K."/>
            <person name="Ishii M."/>
            <person name="Ohtani R."/>
            <person name="Kanamori-Sato M."/>
            <person name="Honoki R."/>
            <person name="Miyazaki D."/>
            <person name="Mochizuki H."/>
            <person name="Umetsu J."/>
            <person name="Higashi K."/>
            <person name="Shibata D."/>
            <person name="Kamiya Y."/>
            <person name="Sato N."/>
            <person name="Nakamura Y."/>
            <person name="Tabata S."/>
            <person name="Ida S."/>
            <person name="Kurokawa K."/>
            <person name="Ohta H."/>
        </authorList>
    </citation>
    <scope>NUCLEOTIDE SEQUENCE [LARGE SCALE GENOMIC DNA]</scope>
    <source>
        <strain evidence="10 11">NIES-2285</strain>
    </source>
</reference>
<dbReference type="GO" id="GO:0015078">
    <property type="term" value="F:proton transmembrane transporter activity"/>
    <property type="evidence" value="ECO:0007669"/>
    <property type="project" value="InterPro"/>
</dbReference>
<dbReference type="EMBL" id="DF237784">
    <property type="protein sequence ID" value="GAQ91692.1"/>
    <property type="molecule type" value="Genomic_DNA"/>
</dbReference>
<keyword evidence="3" id="KW-0813">Transport</keyword>
<evidence type="ECO:0000313" key="11">
    <source>
        <dbReference type="Proteomes" id="UP000054558"/>
    </source>
</evidence>
<gene>
    <name evidence="10" type="ORF">KFL_008350050</name>
</gene>
<evidence type="ECO:0000256" key="7">
    <source>
        <dbReference type="ARBA" id="ARBA00023128"/>
    </source>
</evidence>
<evidence type="ECO:0000256" key="6">
    <source>
        <dbReference type="ARBA" id="ARBA00023065"/>
    </source>
</evidence>
<evidence type="ECO:0000313" key="10">
    <source>
        <dbReference type="EMBL" id="GAQ91692.1"/>
    </source>
</evidence>
<evidence type="ECO:0000256" key="2">
    <source>
        <dbReference type="ARBA" id="ARBA00005699"/>
    </source>
</evidence>
<keyword evidence="5" id="KW-0375">Hydrogen ion transport</keyword>
<dbReference type="PANTHER" id="PTHR12386">
    <property type="entry name" value="ATP SYNTHASE SUBUNIT"/>
    <property type="match status" value="1"/>
</dbReference>
<keyword evidence="11" id="KW-1185">Reference proteome</keyword>
<keyword evidence="8" id="KW-0472">Membrane</keyword>
<keyword evidence="4" id="KW-0138">CF(0)</keyword>
<comment type="similarity">
    <text evidence="2">Belongs to the ATPase g subunit family.</text>
</comment>
<protein>
    <submittedName>
        <fullName evidence="10">Mitochondrial ATP synthase g subunit family protein</fullName>
    </submittedName>
</protein>
<dbReference type="InterPro" id="IPR006808">
    <property type="entry name" value="ATP_synth_F0_gsu_mt"/>
</dbReference>
<sequence length="93" mass="10513">MMESNKQFVADPATPEKAAELTKKAFYTQLATIPHRQKLFWKDVDTVKSKWAHRQDLSVHEIGTAALFTLELYAWFVVGEIIGRGGSLTGYKV</sequence>
<keyword evidence="9" id="KW-0066">ATP synthesis</keyword>
<evidence type="ECO:0000256" key="5">
    <source>
        <dbReference type="ARBA" id="ARBA00022781"/>
    </source>
</evidence>
<dbReference type="Pfam" id="PF04718">
    <property type="entry name" value="ATP-synt_G"/>
    <property type="match status" value="1"/>
</dbReference>
<dbReference type="AlphaFoldDB" id="A0A1Y1INK9"/>
<evidence type="ECO:0000256" key="9">
    <source>
        <dbReference type="ARBA" id="ARBA00023310"/>
    </source>
</evidence>
<evidence type="ECO:0000256" key="3">
    <source>
        <dbReference type="ARBA" id="ARBA00022448"/>
    </source>
</evidence>
<dbReference type="OMA" id="LAKQVFY"/>
<dbReference type="GO" id="GO:0045259">
    <property type="term" value="C:proton-transporting ATP synthase complex"/>
    <property type="evidence" value="ECO:0007669"/>
    <property type="project" value="UniProtKB-KW"/>
</dbReference>
<comment type="subcellular location">
    <subcellularLocation>
        <location evidence="1">Mitochondrion membrane</location>
    </subcellularLocation>
</comment>
<evidence type="ECO:0000256" key="8">
    <source>
        <dbReference type="ARBA" id="ARBA00023136"/>
    </source>
</evidence>
<evidence type="ECO:0000256" key="4">
    <source>
        <dbReference type="ARBA" id="ARBA00022547"/>
    </source>
</evidence>